<dbReference type="AlphaFoldDB" id="A0A926WJ18"/>
<organism evidence="1 2">
    <name type="scientific">Anabaena sphaerica FACHB-251</name>
    <dbReference type="NCBI Taxonomy" id="2692883"/>
    <lineage>
        <taxon>Bacteria</taxon>
        <taxon>Bacillati</taxon>
        <taxon>Cyanobacteriota</taxon>
        <taxon>Cyanophyceae</taxon>
        <taxon>Nostocales</taxon>
        <taxon>Nostocaceae</taxon>
        <taxon>Anabaena</taxon>
    </lineage>
</organism>
<evidence type="ECO:0000313" key="2">
    <source>
        <dbReference type="Proteomes" id="UP000662185"/>
    </source>
</evidence>
<dbReference type="EMBL" id="JACJQU010000012">
    <property type="protein sequence ID" value="MBD2295413.1"/>
    <property type="molecule type" value="Genomic_DNA"/>
</dbReference>
<protein>
    <submittedName>
        <fullName evidence="1">Uncharacterized protein</fullName>
    </submittedName>
</protein>
<reference evidence="2" key="1">
    <citation type="journal article" date="2020" name="ISME J.">
        <title>Comparative genomics reveals insights into cyanobacterial evolution and habitat adaptation.</title>
        <authorList>
            <person name="Chen M.Y."/>
            <person name="Teng W.K."/>
            <person name="Zhao L."/>
            <person name="Hu C.X."/>
            <person name="Zhou Y.K."/>
            <person name="Han B.P."/>
            <person name="Song L.R."/>
            <person name="Shu W.S."/>
        </authorList>
    </citation>
    <scope>NUCLEOTIDE SEQUENCE [LARGE SCALE GENOMIC DNA]</scope>
    <source>
        <strain evidence="2">FACHB-251</strain>
    </source>
</reference>
<comment type="caution">
    <text evidence="1">The sequence shown here is derived from an EMBL/GenBank/DDBJ whole genome shotgun (WGS) entry which is preliminary data.</text>
</comment>
<proteinExistence type="predicted"/>
<sequence length="147" mass="16485">MVTFVVGALGGYALNQLYQNHLNQSLVYSPSLTQANKATAVKAYYPSIKIDKQKAFNSVWNLPQVQRKAREIETLSKGSIRVSAVVDSSPTFDAPFYIVKVFENHPNDITSPVYWFRVSSSSGAIEPLDLVQNEYIALETWNPDGRR</sequence>
<name>A0A926WJ18_9NOST</name>
<dbReference type="Proteomes" id="UP000662185">
    <property type="component" value="Unassembled WGS sequence"/>
</dbReference>
<keyword evidence="2" id="KW-1185">Reference proteome</keyword>
<accession>A0A926WJ18</accession>
<evidence type="ECO:0000313" key="1">
    <source>
        <dbReference type="EMBL" id="MBD2295413.1"/>
    </source>
</evidence>
<gene>
    <name evidence="1" type="ORF">H6G06_18530</name>
</gene>